<name>A0A3N4MKQ1_9NEIS</name>
<dbReference type="InterPro" id="IPR003848">
    <property type="entry name" value="DUF218"/>
</dbReference>
<dbReference type="InterPro" id="IPR051599">
    <property type="entry name" value="Cell_Envelope_Assoc"/>
</dbReference>
<organism evidence="2 3">
    <name type="scientific">Neisseria weixii</name>
    <dbReference type="NCBI Taxonomy" id="1853276"/>
    <lineage>
        <taxon>Bacteria</taxon>
        <taxon>Pseudomonadati</taxon>
        <taxon>Pseudomonadota</taxon>
        <taxon>Betaproteobacteria</taxon>
        <taxon>Neisseriales</taxon>
        <taxon>Neisseriaceae</taxon>
        <taxon>Neisseria</taxon>
    </lineage>
</organism>
<dbReference type="Gene3D" id="3.40.50.620">
    <property type="entry name" value="HUPs"/>
    <property type="match status" value="1"/>
</dbReference>
<dbReference type="OrthoDB" id="9782395at2"/>
<protein>
    <submittedName>
        <fullName evidence="2">YdcF family protein</fullName>
    </submittedName>
</protein>
<proteinExistence type="predicted"/>
<dbReference type="CDD" id="cd06259">
    <property type="entry name" value="YdcF-like"/>
    <property type="match status" value="1"/>
</dbReference>
<reference evidence="2 3" key="1">
    <citation type="submission" date="2018-11" db="EMBL/GenBank/DDBJ databases">
        <title>Neisseria weixii sp. nov. isolated from the rectal contents of plateau pika (Ochotona cruzoniae).</title>
        <authorList>
            <person name="Zhang G."/>
        </authorList>
    </citation>
    <scope>NUCLEOTIDE SEQUENCE [LARGE SCALE GENOMIC DNA]</scope>
    <source>
        <strain evidence="2 3">10009</strain>
    </source>
</reference>
<dbReference type="GO" id="GO:0005886">
    <property type="term" value="C:plasma membrane"/>
    <property type="evidence" value="ECO:0007669"/>
    <property type="project" value="TreeGrafter"/>
</dbReference>
<evidence type="ECO:0000259" key="1">
    <source>
        <dbReference type="Pfam" id="PF02698"/>
    </source>
</evidence>
<evidence type="ECO:0000313" key="2">
    <source>
        <dbReference type="EMBL" id="RPD84304.1"/>
    </source>
</evidence>
<keyword evidence="3" id="KW-1185">Reference proteome</keyword>
<dbReference type="Proteomes" id="UP000272412">
    <property type="component" value="Unassembled WGS sequence"/>
</dbReference>
<dbReference type="PANTHER" id="PTHR30336">
    <property type="entry name" value="INNER MEMBRANE PROTEIN, PROBABLE PERMEASE"/>
    <property type="match status" value="1"/>
</dbReference>
<dbReference type="RefSeq" id="WP_123804773.1">
    <property type="nucleotide sequence ID" value="NZ_RPFL01000037.1"/>
</dbReference>
<evidence type="ECO:0000313" key="3">
    <source>
        <dbReference type="Proteomes" id="UP000272412"/>
    </source>
</evidence>
<comment type="caution">
    <text evidence="2">The sequence shown here is derived from an EMBL/GenBank/DDBJ whole genome shotgun (WGS) entry which is preliminary data.</text>
</comment>
<feature type="domain" description="DUF218" evidence="1">
    <location>
        <begin position="44"/>
        <end position="169"/>
    </location>
</feature>
<sequence length="197" mass="22046">MLKKILLVLLILIVCAIIPPAWIILQDVLVLRQTVDDIRPADKAIVLATKAFEYGKLNPCLVARGEAAAELYNAGKVKKLIVSGGISRDLQYSSHHLQLIAERKGVPPAHIELEEKAGSTYENMVFSDKFLQDSPRIVLVSAGFHLMRARWLAEKQWPDKDIQVYAAPFCSEPRSGYLYTIVREVGAILKNGYLGRY</sequence>
<dbReference type="EMBL" id="RPFL01000037">
    <property type="protein sequence ID" value="RPD84304.1"/>
    <property type="molecule type" value="Genomic_DNA"/>
</dbReference>
<dbReference type="AlphaFoldDB" id="A0A3N4MKQ1"/>
<gene>
    <name evidence="2" type="ORF">EGK74_10940</name>
</gene>
<accession>A0A3N4MKQ1</accession>
<dbReference type="Pfam" id="PF02698">
    <property type="entry name" value="DUF218"/>
    <property type="match status" value="1"/>
</dbReference>
<dbReference type="InterPro" id="IPR014729">
    <property type="entry name" value="Rossmann-like_a/b/a_fold"/>
</dbReference>
<dbReference type="PANTHER" id="PTHR30336:SF20">
    <property type="entry name" value="DUF218 DOMAIN-CONTAINING PROTEIN"/>
    <property type="match status" value="1"/>
</dbReference>